<organism evidence="1 2">
    <name type="scientific">Crystallibacter crystallopoietes</name>
    <dbReference type="NCBI Taxonomy" id="37928"/>
    <lineage>
        <taxon>Bacteria</taxon>
        <taxon>Bacillati</taxon>
        <taxon>Actinomycetota</taxon>
        <taxon>Actinomycetes</taxon>
        <taxon>Micrococcales</taxon>
        <taxon>Micrococcaceae</taxon>
        <taxon>Crystallibacter</taxon>
    </lineage>
</organism>
<evidence type="ECO:0000313" key="2">
    <source>
        <dbReference type="Proteomes" id="UP000181917"/>
    </source>
</evidence>
<evidence type="ECO:0000313" key="1">
    <source>
        <dbReference type="EMBL" id="SDQ52209.1"/>
    </source>
</evidence>
<accession>A0A1H1BJX9</accession>
<gene>
    <name evidence="1" type="ORF">SAMN04489742_1449</name>
</gene>
<dbReference type="Proteomes" id="UP000181917">
    <property type="component" value="Unassembled WGS sequence"/>
</dbReference>
<sequence>MNDIPRIRVDELLLEVSLTSKRHIVVEGASDDRFFRAWAMDIAGGERVVVTSVERVDVAPQWLIDIGLNDGNRARLVFIARRAHEKSIDLRCVADRDCGHHVEENTYTTLTWTDFPALESYAVEESVLDRANLLSFAEKLPPASDLLPSLAFALGELFAVRSRNEHLPKPKYQAGFKNRNRSLMSFDVVAAVDMTIRSHVESYTRPSSNDDPRAYAYGHDIAELLLAVYGNTLKNHAGLSSRDAVEGALRSAIQAVGKYKDEPMFRGLADWVAA</sequence>
<dbReference type="STRING" id="37928.SAMN04489742_1449"/>
<keyword evidence="2" id="KW-1185">Reference proteome</keyword>
<dbReference type="RefSeq" id="WP_074699837.1">
    <property type="nucleotide sequence ID" value="NZ_CP018863.1"/>
</dbReference>
<dbReference type="KEGG" id="acry:AC20117_10115"/>
<dbReference type="OrthoDB" id="5149823at2"/>
<dbReference type="AlphaFoldDB" id="A0A1H1BJX9"/>
<evidence type="ECO:0008006" key="3">
    <source>
        <dbReference type="Google" id="ProtNLM"/>
    </source>
</evidence>
<name>A0A1H1BJX9_9MICC</name>
<proteinExistence type="predicted"/>
<reference evidence="1 2" key="1">
    <citation type="submission" date="2016-10" db="EMBL/GenBank/DDBJ databases">
        <authorList>
            <person name="de Groot N.N."/>
        </authorList>
    </citation>
    <scope>NUCLEOTIDE SEQUENCE [LARGE SCALE GENOMIC DNA]</scope>
    <source>
        <strain evidence="1 2">DSM 20117</strain>
    </source>
</reference>
<dbReference type="EMBL" id="FNKH01000002">
    <property type="protein sequence ID" value="SDQ52209.1"/>
    <property type="molecule type" value="Genomic_DNA"/>
</dbReference>
<protein>
    <recommendedName>
        <fullName evidence="3">DUF4435 domain-containing protein</fullName>
    </recommendedName>
</protein>